<sequence>MKTKKVKAIINNVEQYVTFQYDSSRTKLKFSEADNFEKTYTADDMYLCLAKIRIDFPHIKFLCKGAKINVRPSSMASQMSGGMVAYELTLGKRTTREDLVHIFEHEEYNLTNDPREQQKFYEEWIVSIGAHRPEPLGSSDDTD</sequence>
<reference evidence="1" key="1">
    <citation type="submission" date="2023-12" db="EMBL/GenBank/DDBJ databases">
        <title>Genome sequencing and assembly of bacterial species from a model synthetic community.</title>
        <authorList>
            <person name="Hogle S.L."/>
        </authorList>
    </citation>
    <scope>NUCLEOTIDE SEQUENCE</scope>
    <source>
        <strain evidence="1">SBW25</strain>
    </source>
</reference>
<proteinExistence type="predicted"/>
<dbReference type="EMBL" id="CP140009">
    <property type="protein sequence ID" value="WQD69962.1"/>
    <property type="molecule type" value="Genomic_DNA"/>
</dbReference>
<evidence type="ECO:0000313" key="1">
    <source>
        <dbReference type="EMBL" id="WQD69962.1"/>
    </source>
</evidence>
<keyword evidence="2" id="KW-1185">Reference proteome</keyword>
<organism evidence="1 2">
    <name type="scientific">Pseudomonas fluorescens</name>
    <dbReference type="NCBI Taxonomy" id="294"/>
    <lineage>
        <taxon>Bacteria</taxon>
        <taxon>Pseudomonadati</taxon>
        <taxon>Pseudomonadota</taxon>
        <taxon>Gammaproteobacteria</taxon>
        <taxon>Pseudomonadales</taxon>
        <taxon>Pseudomonadaceae</taxon>
        <taxon>Pseudomonas</taxon>
    </lineage>
</organism>
<evidence type="ECO:0000313" key="2">
    <source>
        <dbReference type="Proteomes" id="UP001325023"/>
    </source>
</evidence>
<gene>
    <name evidence="1" type="ORF">U0037_18030</name>
</gene>
<dbReference type="Proteomes" id="UP001325023">
    <property type="component" value="Chromosome"/>
</dbReference>
<protein>
    <submittedName>
        <fullName evidence="1">Uncharacterized protein</fullName>
    </submittedName>
</protein>
<name>A0ACD4XLV1_PSEFL</name>
<accession>A0ACD4XLV1</accession>